<dbReference type="GO" id="GO:0003723">
    <property type="term" value="F:RNA binding"/>
    <property type="evidence" value="ECO:0007669"/>
    <property type="project" value="InterPro"/>
</dbReference>
<dbReference type="RefSeq" id="WP_128699979.1">
    <property type="nucleotide sequence ID" value="NZ_CP019384.1"/>
</dbReference>
<feature type="binding site" evidence="8">
    <location>
        <position position="141"/>
    </location>
    <ligand>
        <name>substrate</name>
    </ligand>
</feature>
<feature type="binding site" evidence="8">
    <location>
        <position position="14"/>
    </location>
    <ligand>
        <name>ATP</name>
        <dbReference type="ChEBI" id="CHEBI:30616"/>
    </ligand>
</feature>
<comment type="similarity">
    <text evidence="8">Belongs to the glutamate 5-kinase family.</text>
</comment>
<comment type="subcellular location">
    <subcellularLocation>
        <location evidence="8">Cytoplasm</location>
    </subcellularLocation>
</comment>
<gene>
    <name evidence="8" type="primary">proB</name>
    <name evidence="10" type="ORF">BU251_05550</name>
</gene>
<dbReference type="PRINTS" id="PR00474">
    <property type="entry name" value="GLU5KINASE"/>
</dbReference>
<evidence type="ECO:0000313" key="10">
    <source>
        <dbReference type="EMBL" id="QAT17228.1"/>
    </source>
</evidence>
<dbReference type="GO" id="GO:0005829">
    <property type="term" value="C:cytosol"/>
    <property type="evidence" value="ECO:0007669"/>
    <property type="project" value="TreeGrafter"/>
</dbReference>
<organism evidence="10 11">
    <name type="scientific">Velamenicoccus archaeovorus</name>
    <dbReference type="NCBI Taxonomy" id="1930593"/>
    <lineage>
        <taxon>Bacteria</taxon>
        <taxon>Pseudomonadati</taxon>
        <taxon>Candidatus Omnitrophota</taxon>
        <taxon>Candidatus Velamenicoccus</taxon>
    </lineage>
</organism>
<dbReference type="PANTHER" id="PTHR43654:SF1">
    <property type="entry name" value="ISOPENTENYL PHOSPHATE KINASE"/>
    <property type="match status" value="1"/>
</dbReference>
<feature type="domain" description="PUA" evidence="9">
    <location>
        <begin position="282"/>
        <end position="360"/>
    </location>
</feature>
<dbReference type="CDD" id="cd21157">
    <property type="entry name" value="PUA_G5K"/>
    <property type="match status" value="1"/>
</dbReference>
<dbReference type="Pfam" id="PF00696">
    <property type="entry name" value="AA_kinase"/>
    <property type="match status" value="1"/>
</dbReference>
<keyword evidence="3 8" id="KW-0641">Proline biosynthesis</keyword>
<dbReference type="InterPro" id="IPR002478">
    <property type="entry name" value="PUA"/>
</dbReference>
<dbReference type="SMART" id="SM00359">
    <property type="entry name" value="PUA"/>
    <property type="match status" value="1"/>
</dbReference>
<dbReference type="SUPFAM" id="SSF88697">
    <property type="entry name" value="PUA domain-like"/>
    <property type="match status" value="1"/>
</dbReference>
<dbReference type="InterPro" id="IPR001057">
    <property type="entry name" value="Glu/AcGlu_kinase"/>
</dbReference>
<dbReference type="AlphaFoldDB" id="A0A410P566"/>
<keyword evidence="6 8" id="KW-0418">Kinase</keyword>
<evidence type="ECO:0000256" key="5">
    <source>
        <dbReference type="ARBA" id="ARBA00022741"/>
    </source>
</evidence>
<accession>A0A410P566</accession>
<comment type="catalytic activity">
    <reaction evidence="8">
        <text>L-glutamate + ATP = L-glutamyl 5-phosphate + ADP</text>
        <dbReference type="Rhea" id="RHEA:14877"/>
        <dbReference type="ChEBI" id="CHEBI:29985"/>
        <dbReference type="ChEBI" id="CHEBI:30616"/>
        <dbReference type="ChEBI" id="CHEBI:58274"/>
        <dbReference type="ChEBI" id="CHEBI:456216"/>
        <dbReference type="EC" id="2.7.2.11"/>
    </reaction>
</comment>
<dbReference type="Gene3D" id="2.30.130.10">
    <property type="entry name" value="PUA domain"/>
    <property type="match status" value="1"/>
</dbReference>
<dbReference type="Pfam" id="PF01472">
    <property type="entry name" value="PUA"/>
    <property type="match status" value="1"/>
</dbReference>
<evidence type="ECO:0000259" key="9">
    <source>
        <dbReference type="SMART" id="SM00359"/>
    </source>
</evidence>
<sequence length="363" mass="38133">MKKSANTSQKIVIKIGASLLTGGQTAIVPENLERLVRLIAGCYGDGRKVILVTSGAVASGLAVLGFKKRPTVLAELQAAAAAGQNILMQAYASEFAKHGLKCAQILVTREDFHDRQRYLNARSTINTLLHHGVIPVINENDAISTEEIKFGDNDTLSARVAAAVEADGLLILSDIDGLFGSFDAKSGTGKDLLTEVAAITPDIERLACGTDKIGCVGGMSTKIAAARIATNAGVPVLLANGLKSFLKIAFSSSQGHDGTLFSVGACIGSKKHWIGFEAEVKGRIVVDDGAKTALITGGRSLLAPGVKGVEGDFRAGHVVDICDIKGLCFARGKVNFSSSELNEVKQKKAKKEVVHRDDLAILD</sequence>
<dbReference type="InterPro" id="IPR011529">
    <property type="entry name" value="Glu_5kinase"/>
</dbReference>
<dbReference type="SUPFAM" id="SSF53633">
    <property type="entry name" value="Carbamate kinase-like"/>
    <property type="match status" value="1"/>
</dbReference>
<dbReference type="EMBL" id="CP019384">
    <property type="protein sequence ID" value="QAT17228.1"/>
    <property type="molecule type" value="Genomic_DNA"/>
</dbReference>
<dbReference type="PANTHER" id="PTHR43654">
    <property type="entry name" value="GLUTAMATE 5-KINASE"/>
    <property type="match status" value="1"/>
</dbReference>
<proteinExistence type="inferred from homology"/>
<dbReference type="KEGG" id="vai:BU251_05550"/>
<feature type="binding site" evidence="8">
    <location>
        <position position="54"/>
    </location>
    <ligand>
        <name>substrate</name>
    </ligand>
</feature>
<feature type="binding site" evidence="8">
    <location>
        <begin position="173"/>
        <end position="174"/>
    </location>
    <ligand>
        <name>ATP</name>
        <dbReference type="ChEBI" id="CHEBI:30616"/>
    </ligand>
</feature>
<reference evidence="10 11" key="1">
    <citation type="submission" date="2017-01" db="EMBL/GenBank/DDBJ databases">
        <title>First insights into the biology of 'candidatus Vampirococcus archaeovorus'.</title>
        <authorList>
            <person name="Kizina J."/>
            <person name="Jordan S."/>
            <person name="Stueber K."/>
            <person name="Reinhardt R."/>
            <person name="Harder J."/>
        </authorList>
    </citation>
    <scope>NUCLEOTIDE SEQUENCE [LARGE SCALE GENOMIC DNA]</scope>
    <source>
        <strain evidence="10 11">LiM</strain>
    </source>
</reference>
<evidence type="ECO:0000256" key="8">
    <source>
        <dbReference type="HAMAP-Rule" id="MF_00456"/>
    </source>
</evidence>
<evidence type="ECO:0000256" key="7">
    <source>
        <dbReference type="ARBA" id="ARBA00022840"/>
    </source>
</evidence>
<comment type="caution">
    <text evidence="8">Lacks conserved residue(s) required for the propagation of feature annotation.</text>
</comment>
<dbReference type="InterPro" id="IPR041739">
    <property type="entry name" value="G5K_ProB"/>
</dbReference>
<dbReference type="NCBIfam" id="TIGR01027">
    <property type="entry name" value="proB"/>
    <property type="match status" value="1"/>
</dbReference>
<keyword evidence="7 8" id="KW-0067">ATP-binding</keyword>
<dbReference type="UniPathway" id="UPA00098">
    <property type="reaction ID" value="UER00359"/>
</dbReference>
<dbReference type="InterPro" id="IPR005715">
    <property type="entry name" value="Glu_5kinase/COase_Synthase"/>
</dbReference>
<comment type="function">
    <text evidence="8">Catalyzes the transfer of a phosphate group to glutamate to form L-glutamate 5-phosphate.</text>
</comment>
<comment type="pathway">
    <text evidence="8">Amino-acid biosynthesis; L-proline biosynthesis; L-glutamate 5-semialdehyde from L-glutamate: step 1/2.</text>
</comment>
<dbReference type="InterPro" id="IPR036974">
    <property type="entry name" value="PUA_sf"/>
</dbReference>
<keyword evidence="4 8" id="KW-0808">Transferase</keyword>
<dbReference type="FunFam" id="3.40.1160.10:FF:000018">
    <property type="entry name" value="Glutamate 5-kinase"/>
    <property type="match status" value="1"/>
</dbReference>
<evidence type="ECO:0000256" key="4">
    <source>
        <dbReference type="ARBA" id="ARBA00022679"/>
    </source>
</evidence>
<dbReference type="InterPro" id="IPR001048">
    <property type="entry name" value="Asp/Glu/Uridylate_kinase"/>
</dbReference>
<dbReference type="Gene3D" id="3.40.1160.10">
    <property type="entry name" value="Acetylglutamate kinase-like"/>
    <property type="match status" value="1"/>
</dbReference>
<dbReference type="HAMAP" id="MF_00456">
    <property type="entry name" value="ProB"/>
    <property type="match status" value="1"/>
</dbReference>
<dbReference type="PROSITE" id="PS50890">
    <property type="entry name" value="PUA"/>
    <property type="match status" value="1"/>
</dbReference>
<evidence type="ECO:0000256" key="6">
    <source>
        <dbReference type="ARBA" id="ARBA00022777"/>
    </source>
</evidence>
<keyword evidence="1 8" id="KW-0963">Cytoplasm</keyword>
<dbReference type="InterPro" id="IPR036393">
    <property type="entry name" value="AceGlu_kinase-like_sf"/>
</dbReference>
<keyword evidence="11" id="KW-1185">Reference proteome</keyword>
<dbReference type="EC" id="2.7.2.11" evidence="8"/>
<dbReference type="CDD" id="cd04242">
    <property type="entry name" value="AAK_G5K_ProB"/>
    <property type="match status" value="1"/>
</dbReference>
<evidence type="ECO:0000256" key="3">
    <source>
        <dbReference type="ARBA" id="ARBA00022650"/>
    </source>
</evidence>
<evidence type="ECO:0000256" key="2">
    <source>
        <dbReference type="ARBA" id="ARBA00022605"/>
    </source>
</evidence>
<dbReference type="Proteomes" id="UP000287243">
    <property type="component" value="Chromosome"/>
</dbReference>
<dbReference type="GO" id="GO:0055129">
    <property type="term" value="P:L-proline biosynthetic process"/>
    <property type="evidence" value="ECO:0007669"/>
    <property type="project" value="UniProtKB-UniRule"/>
</dbReference>
<protein>
    <recommendedName>
        <fullName evidence="8">Glutamate 5-kinase</fullName>
        <ecNumber evidence="8">2.7.2.11</ecNumber>
    </recommendedName>
    <alternativeName>
        <fullName evidence="8">Gamma-glutamyl kinase</fullName>
        <shortName evidence="8">GK</shortName>
    </alternativeName>
</protein>
<dbReference type="OrthoDB" id="9804434at2"/>
<dbReference type="InterPro" id="IPR015947">
    <property type="entry name" value="PUA-like_sf"/>
</dbReference>
<keyword evidence="5 8" id="KW-0547">Nucleotide-binding</keyword>
<dbReference type="PIRSF" id="PIRSF000729">
    <property type="entry name" value="GK"/>
    <property type="match status" value="1"/>
</dbReference>
<keyword evidence="2 8" id="KW-0028">Amino-acid biosynthesis</keyword>
<name>A0A410P566_VELA1</name>
<feature type="binding site" evidence="8">
    <location>
        <position position="153"/>
    </location>
    <ligand>
        <name>substrate</name>
    </ligand>
</feature>
<evidence type="ECO:0000313" key="11">
    <source>
        <dbReference type="Proteomes" id="UP000287243"/>
    </source>
</evidence>
<dbReference type="GO" id="GO:0004349">
    <property type="term" value="F:glutamate 5-kinase activity"/>
    <property type="evidence" value="ECO:0007669"/>
    <property type="project" value="UniProtKB-UniRule"/>
</dbReference>
<dbReference type="GO" id="GO:0005524">
    <property type="term" value="F:ATP binding"/>
    <property type="evidence" value="ECO:0007669"/>
    <property type="project" value="UniProtKB-KW"/>
</dbReference>
<evidence type="ECO:0000256" key="1">
    <source>
        <dbReference type="ARBA" id="ARBA00022490"/>
    </source>
</evidence>